<sequence length="298" mass="31947">MRRFLIVLLASLLTLSCCAATQAVVDEEAIKETIDRGAANKLEVPLNLPDLGSVEEPWLPYLPLIIGTDTISLVLTRISILGLSGITLEPVTPNRPFPDGARTSLYFSTPSITLYSGQYIGGGSIEKLPFVGESTANITIKGFSANISFEFDGILPFCPIANTTSYALTGDAYFVNFAGLNPGLPDSGYFINTMLSSFGEDIMEWLNIEINPGGELHDIVDGLVVKIIGSIVPGCPSGAEYDEGQEISLDDISREMDLGDLLQVLTQALSDSASSEFVNTLTEASSKLSLNFQKFGMV</sequence>
<accession>A0A8B7NEI4</accession>
<proteinExistence type="predicted"/>
<feature type="signal peptide" evidence="1">
    <location>
        <begin position="1"/>
        <end position="20"/>
    </location>
</feature>
<keyword evidence="2" id="KW-1185">Reference proteome</keyword>
<protein>
    <submittedName>
        <fullName evidence="3">Uncharacterized protein LOC108669230</fullName>
    </submittedName>
</protein>
<evidence type="ECO:0000313" key="3">
    <source>
        <dbReference type="RefSeq" id="XP_018012023.1"/>
    </source>
</evidence>
<evidence type="ECO:0000313" key="2">
    <source>
        <dbReference type="Proteomes" id="UP000694843"/>
    </source>
</evidence>
<dbReference type="RefSeq" id="XP_018012023.1">
    <property type="nucleotide sequence ID" value="XM_018156534.2"/>
</dbReference>
<reference evidence="3" key="1">
    <citation type="submission" date="2025-08" db="UniProtKB">
        <authorList>
            <consortium name="RefSeq"/>
        </authorList>
    </citation>
    <scope>IDENTIFICATION</scope>
    <source>
        <tissue evidence="3">Whole organism</tissue>
    </source>
</reference>
<dbReference type="GeneID" id="108669230"/>
<evidence type="ECO:0000256" key="1">
    <source>
        <dbReference type="SAM" id="SignalP"/>
    </source>
</evidence>
<organism evidence="2 3">
    <name type="scientific">Hyalella azteca</name>
    <name type="common">Amphipod</name>
    <dbReference type="NCBI Taxonomy" id="294128"/>
    <lineage>
        <taxon>Eukaryota</taxon>
        <taxon>Metazoa</taxon>
        <taxon>Ecdysozoa</taxon>
        <taxon>Arthropoda</taxon>
        <taxon>Crustacea</taxon>
        <taxon>Multicrustacea</taxon>
        <taxon>Malacostraca</taxon>
        <taxon>Eumalacostraca</taxon>
        <taxon>Peracarida</taxon>
        <taxon>Amphipoda</taxon>
        <taxon>Senticaudata</taxon>
        <taxon>Talitrida</taxon>
        <taxon>Talitroidea</taxon>
        <taxon>Hyalellidae</taxon>
        <taxon>Hyalella</taxon>
    </lineage>
</organism>
<dbReference type="InterPro" id="IPR038606">
    <property type="entry name" value="To_sf"/>
</dbReference>
<dbReference type="AlphaFoldDB" id="A0A8B7NEI4"/>
<dbReference type="OrthoDB" id="8194225at2759"/>
<dbReference type="KEGG" id="hazt:108669230"/>
<dbReference type="PROSITE" id="PS51257">
    <property type="entry name" value="PROKAR_LIPOPROTEIN"/>
    <property type="match status" value="1"/>
</dbReference>
<keyword evidence="1" id="KW-0732">Signal</keyword>
<dbReference type="Proteomes" id="UP000694843">
    <property type="component" value="Unplaced"/>
</dbReference>
<gene>
    <name evidence="3" type="primary">LOC108669230</name>
</gene>
<dbReference type="Gene3D" id="3.15.10.30">
    <property type="entry name" value="Haemolymph juvenile hormone binding protein"/>
    <property type="match status" value="1"/>
</dbReference>
<name>A0A8B7NEI4_HYAAZ</name>
<feature type="chain" id="PRO_5034248492" evidence="1">
    <location>
        <begin position="21"/>
        <end position="298"/>
    </location>
</feature>